<dbReference type="Proteomes" id="UP000182491">
    <property type="component" value="Unassembled WGS sequence"/>
</dbReference>
<dbReference type="PROSITE" id="PS51257">
    <property type="entry name" value="PROKAR_LIPOPROTEIN"/>
    <property type="match status" value="1"/>
</dbReference>
<accession>A0A1I7I269</accession>
<dbReference type="OrthoDB" id="852922at2"/>
<reference evidence="2" key="1">
    <citation type="submission" date="2016-10" db="EMBL/GenBank/DDBJ databases">
        <authorList>
            <person name="Varghese N."/>
        </authorList>
    </citation>
    <scope>NUCLEOTIDE SEQUENCE [LARGE SCALE GENOMIC DNA]</scope>
    <source>
        <strain evidence="2">DSM 18820</strain>
    </source>
</reference>
<dbReference type="RefSeq" id="WP_068837732.1">
    <property type="nucleotide sequence ID" value="NZ_BMXC01000002.1"/>
</dbReference>
<sequence>MKTQFGFLLLLLIGLSACTKDLYQRPVTIDRMEFTNTAGAKYEEQFQRVNNWFVQKIEGLEKEKHTFRIDTTAKKRYRKYNHTLVAKLENLEVNNQPGVYYQLYLRPNSGIGTVKGGVQKDMYNELKLFSPEKVFLQHKQQYYTDSIVIGPFNRLIGVQETYEPVNVEDADLISFSIDSINFDKGFKKRQRESIMRLINNSVVLTQQRYAGRTPKTGMVFNYYPNYRSKTAKKEATYALNLNVTQDPASNKVTVRISSPGYTPDEWTSTDRSFNRREFLDGHDYEANMSLNTLATSFISRIYYTHRRQ</sequence>
<evidence type="ECO:0000313" key="2">
    <source>
        <dbReference type="Proteomes" id="UP000182491"/>
    </source>
</evidence>
<organism evidence="1 2">
    <name type="scientific">Pontibacter akesuensis</name>
    <dbReference type="NCBI Taxonomy" id="388950"/>
    <lineage>
        <taxon>Bacteria</taxon>
        <taxon>Pseudomonadati</taxon>
        <taxon>Bacteroidota</taxon>
        <taxon>Cytophagia</taxon>
        <taxon>Cytophagales</taxon>
        <taxon>Hymenobacteraceae</taxon>
        <taxon>Pontibacter</taxon>
    </lineage>
</organism>
<gene>
    <name evidence="1" type="ORF">SAMN04487941_1854</name>
</gene>
<dbReference type="EMBL" id="FPCA01000002">
    <property type="protein sequence ID" value="SFU67017.1"/>
    <property type="molecule type" value="Genomic_DNA"/>
</dbReference>
<keyword evidence="2" id="KW-1185">Reference proteome</keyword>
<protein>
    <submittedName>
        <fullName evidence="1">Uncharacterized protein</fullName>
    </submittedName>
</protein>
<dbReference type="AlphaFoldDB" id="A0A1I7I269"/>
<proteinExistence type="predicted"/>
<name>A0A1I7I269_9BACT</name>
<evidence type="ECO:0000313" key="1">
    <source>
        <dbReference type="EMBL" id="SFU67017.1"/>
    </source>
</evidence>